<name>A0A252F6F2_9FIRM</name>
<comment type="caution">
    <text evidence="1">The sequence shown here is derived from an EMBL/GenBank/DDBJ whole genome shotgun (WGS) entry which is preliminary data.</text>
</comment>
<gene>
    <name evidence="1" type="ORF">CBW42_01925</name>
</gene>
<dbReference type="RefSeq" id="WP_087017207.1">
    <property type="nucleotide sequence ID" value="NZ_CP178353.1"/>
</dbReference>
<proteinExistence type="predicted"/>
<protein>
    <submittedName>
        <fullName evidence="1">Uncharacterized protein</fullName>
    </submittedName>
</protein>
<reference evidence="1 2" key="1">
    <citation type="submission" date="2017-05" db="EMBL/GenBank/DDBJ databases">
        <title>Butyricicoccus porcorum sp. nov. a butyrate-producing bacterium from the swine intestinal tract.</title>
        <authorList>
            <person name="Trachsel J."/>
            <person name="Humphrey S."/>
            <person name="Allen H.K."/>
        </authorList>
    </citation>
    <scope>NUCLEOTIDE SEQUENCE [LARGE SCALE GENOMIC DNA]</scope>
    <source>
        <strain evidence="1">BB10</strain>
    </source>
</reference>
<sequence>MENTLDRYICYDDDGEMKLNLPTTLFGGYDRDETCRMVRRMSDYYRGRIMNLMDQLSEKDRENERLRSGAKV</sequence>
<dbReference type="Proteomes" id="UP000194903">
    <property type="component" value="Unassembled WGS sequence"/>
</dbReference>
<dbReference type="AlphaFoldDB" id="A0A252F6F2"/>
<organism evidence="1 2">
    <name type="scientific">Butyricicoccus porcorum</name>
    <dbReference type="NCBI Taxonomy" id="1945634"/>
    <lineage>
        <taxon>Bacteria</taxon>
        <taxon>Bacillati</taxon>
        <taxon>Bacillota</taxon>
        <taxon>Clostridia</taxon>
        <taxon>Eubacteriales</taxon>
        <taxon>Butyricicoccaceae</taxon>
        <taxon>Butyricicoccus</taxon>
    </lineage>
</organism>
<dbReference type="EMBL" id="NHOC01000002">
    <property type="protein sequence ID" value="OUM21353.1"/>
    <property type="molecule type" value="Genomic_DNA"/>
</dbReference>
<keyword evidence="2" id="KW-1185">Reference proteome</keyword>
<evidence type="ECO:0000313" key="2">
    <source>
        <dbReference type="Proteomes" id="UP000194903"/>
    </source>
</evidence>
<evidence type="ECO:0000313" key="1">
    <source>
        <dbReference type="EMBL" id="OUM21353.1"/>
    </source>
</evidence>
<accession>A0A252F6F2</accession>